<gene>
    <name evidence="1" type="ORF">LCGC14_0396560</name>
</gene>
<dbReference type="EMBL" id="LAZR01000336">
    <property type="protein sequence ID" value="KKN73854.1"/>
    <property type="molecule type" value="Genomic_DNA"/>
</dbReference>
<sequence>MTITKLFKKHLKQAIRDGYDHTKINCIAGCTERKLTLSEAEGEAGKRTYSMFMQEKLWNDTEMDARPGWLFGSPKTMLNIGLVPIELRDKRLGLNQHNWDSYKQIT</sequence>
<reference evidence="1" key="1">
    <citation type="journal article" date="2015" name="Nature">
        <title>Complex archaea that bridge the gap between prokaryotes and eukaryotes.</title>
        <authorList>
            <person name="Spang A."/>
            <person name="Saw J.H."/>
            <person name="Jorgensen S.L."/>
            <person name="Zaremba-Niedzwiedzka K."/>
            <person name="Martijn J."/>
            <person name="Lind A.E."/>
            <person name="van Eijk R."/>
            <person name="Schleper C."/>
            <person name="Guy L."/>
            <person name="Ettema T.J."/>
        </authorList>
    </citation>
    <scope>NUCLEOTIDE SEQUENCE</scope>
</reference>
<comment type="caution">
    <text evidence="1">The sequence shown here is derived from an EMBL/GenBank/DDBJ whole genome shotgun (WGS) entry which is preliminary data.</text>
</comment>
<proteinExistence type="predicted"/>
<protein>
    <submittedName>
        <fullName evidence="1">Uncharacterized protein</fullName>
    </submittedName>
</protein>
<organism evidence="1">
    <name type="scientific">marine sediment metagenome</name>
    <dbReference type="NCBI Taxonomy" id="412755"/>
    <lineage>
        <taxon>unclassified sequences</taxon>
        <taxon>metagenomes</taxon>
        <taxon>ecological metagenomes</taxon>
    </lineage>
</organism>
<dbReference type="AlphaFoldDB" id="A0A0F9T3X3"/>
<accession>A0A0F9T3X3</accession>
<evidence type="ECO:0000313" key="1">
    <source>
        <dbReference type="EMBL" id="KKN73854.1"/>
    </source>
</evidence>
<name>A0A0F9T3X3_9ZZZZ</name>